<dbReference type="InterPro" id="IPR016181">
    <property type="entry name" value="Acyl_CoA_acyltransferase"/>
</dbReference>
<comment type="catalytic activity">
    <reaction evidence="11">
        <text>N-terminal L-seryl-[histone H4] + acetyl-CoA = N-terminal N(alpha)-acetyl-L-seryl-[histone H4] + CoA + H(+)</text>
        <dbReference type="Rhea" id="RHEA:50596"/>
        <dbReference type="Rhea" id="RHEA-COMP:12740"/>
        <dbReference type="Rhea" id="RHEA-COMP:12743"/>
        <dbReference type="ChEBI" id="CHEBI:15378"/>
        <dbReference type="ChEBI" id="CHEBI:57287"/>
        <dbReference type="ChEBI" id="CHEBI:57288"/>
        <dbReference type="ChEBI" id="CHEBI:64738"/>
        <dbReference type="ChEBI" id="CHEBI:83690"/>
        <dbReference type="EC" id="2.3.1.257"/>
    </reaction>
</comment>
<dbReference type="Pfam" id="PF08713">
    <property type="entry name" value="DNA_alkylation"/>
    <property type="match status" value="2"/>
</dbReference>
<dbReference type="InterPro" id="IPR016024">
    <property type="entry name" value="ARM-type_fold"/>
</dbReference>
<evidence type="ECO:0000256" key="8">
    <source>
        <dbReference type="ARBA" id="ARBA00023242"/>
    </source>
</evidence>
<keyword evidence="6" id="KW-0963">Cytoplasm</keyword>
<evidence type="ECO:0000256" key="1">
    <source>
        <dbReference type="ARBA" id="ARBA00004123"/>
    </source>
</evidence>
<feature type="domain" description="N-acetyltransferase" evidence="13">
    <location>
        <begin position="70"/>
        <end position="222"/>
    </location>
</feature>
<comment type="similarity">
    <text evidence="3">Belongs to the acetyltransferase family. NAA40 subfamily.</text>
</comment>
<name>A0A1Y2CWE3_9FUNG</name>
<evidence type="ECO:0000313" key="15">
    <source>
        <dbReference type="Proteomes" id="UP000193642"/>
    </source>
</evidence>
<evidence type="ECO:0000256" key="12">
    <source>
        <dbReference type="SAM" id="MobiDB-lite"/>
    </source>
</evidence>
<feature type="region of interest" description="Disordered" evidence="12">
    <location>
        <begin position="234"/>
        <end position="254"/>
    </location>
</feature>
<dbReference type="SUPFAM" id="SSF55729">
    <property type="entry name" value="Acyl-CoA N-acyltransferases (Nat)"/>
    <property type="match status" value="1"/>
</dbReference>
<dbReference type="SUPFAM" id="SSF48371">
    <property type="entry name" value="ARM repeat"/>
    <property type="match status" value="1"/>
</dbReference>
<dbReference type="OrthoDB" id="424551at2759"/>
<evidence type="ECO:0000256" key="5">
    <source>
        <dbReference type="ARBA" id="ARBA00015043"/>
    </source>
</evidence>
<comment type="caution">
    <text evidence="14">The sequence shown here is derived from an EMBL/GenBank/DDBJ whole genome shotgun (WGS) entry which is preliminary data.</text>
</comment>
<evidence type="ECO:0000256" key="9">
    <source>
        <dbReference type="ARBA" id="ARBA00023315"/>
    </source>
</evidence>
<feature type="compositionally biased region" description="Acidic residues" evidence="12">
    <location>
        <begin position="244"/>
        <end position="254"/>
    </location>
</feature>
<evidence type="ECO:0000313" key="14">
    <source>
        <dbReference type="EMBL" id="ORY51338.1"/>
    </source>
</evidence>
<dbReference type="AlphaFoldDB" id="A0A1Y2CWE3"/>
<dbReference type="Gene3D" id="1.25.10.90">
    <property type="match status" value="1"/>
</dbReference>
<dbReference type="InterPro" id="IPR000182">
    <property type="entry name" value="GNAT_dom"/>
</dbReference>
<evidence type="ECO:0000256" key="11">
    <source>
        <dbReference type="ARBA" id="ARBA00049524"/>
    </source>
</evidence>
<accession>A0A1Y2CWE3</accession>
<dbReference type="EMBL" id="MCGO01000005">
    <property type="protein sequence ID" value="ORY51338.1"/>
    <property type="molecule type" value="Genomic_DNA"/>
</dbReference>
<evidence type="ECO:0000256" key="3">
    <source>
        <dbReference type="ARBA" id="ARBA00008870"/>
    </source>
</evidence>
<dbReference type="GO" id="GO:0043998">
    <property type="term" value="F:histone H2A acetyltransferase activity"/>
    <property type="evidence" value="ECO:0007669"/>
    <property type="project" value="InterPro"/>
</dbReference>
<evidence type="ECO:0000256" key="10">
    <source>
        <dbReference type="ARBA" id="ARBA00047821"/>
    </source>
</evidence>
<protein>
    <recommendedName>
        <fullName evidence="5">N-alpha-acetyltransferase 40</fullName>
        <ecNumber evidence="4">2.3.1.257</ecNumber>
    </recommendedName>
</protein>
<keyword evidence="9" id="KW-0012">Acyltransferase</keyword>
<dbReference type="Proteomes" id="UP000193642">
    <property type="component" value="Unassembled WGS sequence"/>
</dbReference>
<dbReference type="PANTHER" id="PTHR20531:SF1">
    <property type="entry name" value="N-ALPHA-ACETYLTRANSFERASE 40"/>
    <property type="match status" value="1"/>
</dbReference>
<dbReference type="GO" id="GO:0010485">
    <property type="term" value="F:histone H4 acetyltransferase activity"/>
    <property type="evidence" value="ECO:0007669"/>
    <property type="project" value="InterPro"/>
</dbReference>
<evidence type="ECO:0000256" key="4">
    <source>
        <dbReference type="ARBA" id="ARBA00012950"/>
    </source>
</evidence>
<sequence length="503" mass="55928">METTTQAAKDELLVSTANKTPVAHVTTRLLSLVTAPANVLVVVFEYSDLPPPLFDFCFGLVKSNLLHLYLDAQDTGWSDRSKLKEMRNKEGRYVIAFKRENASSTMIPSSEYIPLESDVPIGYLYYLICMEDSFDDIDGGMHGDGKAPVIYCMELQLIPEARNTGLGATLMKIQEETGRLFQLRRSMLTVFKKNDGAMRFYKRLGYTPDLISPSMWMIRKVNAKQSVAIRALPDKRKRKRAADEQETTEQETEEPVVAALLAAADASYAMGKRLTKSTYVSACNEYIGLRVPQMRSIGTAFLADASPSSIAALLNDNRHELRFCAAEQLVAAFKKPTLCPGIDDPLAVFLENKHRFNCWDIIDTCAGTIIGGSLMKGTEELNSFLSETGSFDSAPSSESISSAITSHLPEYYASLSTSNDFWETRIAIVGLQPLIKSKLYLDHSLLLLQHQVYKRHAPNFKIMLYGKPFSDLDLVNKAIGWMLREAGRVDRAVAPIGILYGGP</sequence>
<reference evidence="14 15" key="1">
    <citation type="submission" date="2016-07" db="EMBL/GenBank/DDBJ databases">
        <title>Pervasive Adenine N6-methylation of Active Genes in Fungi.</title>
        <authorList>
            <consortium name="DOE Joint Genome Institute"/>
            <person name="Mondo S.J."/>
            <person name="Dannebaum R.O."/>
            <person name="Kuo R.C."/>
            <person name="Labutti K."/>
            <person name="Haridas S."/>
            <person name="Kuo A."/>
            <person name="Salamov A."/>
            <person name="Ahrendt S.R."/>
            <person name="Lipzen A."/>
            <person name="Sullivan W."/>
            <person name="Andreopoulos W.B."/>
            <person name="Clum A."/>
            <person name="Lindquist E."/>
            <person name="Daum C."/>
            <person name="Ramamoorthy G.K."/>
            <person name="Gryganskyi A."/>
            <person name="Culley D."/>
            <person name="Magnuson J.K."/>
            <person name="James T.Y."/>
            <person name="O'Malley M.A."/>
            <person name="Stajich J.E."/>
            <person name="Spatafora J.W."/>
            <person name="Visel A."/>
            <person name="Grigoriev I.V."/>
        </authorList>
    </citation>
    <scope>NUCLEOTIDE SEQUENCE [LARGE SCALE GENOMIC DNA]</scope>
    <source>
        <strain evidence="14 15">JEL800</strain>
    </source>
</reference>
<dbReference type="GO" id="GO:0005634">
    <property type="term" value="C:nucleus"/>
    <property type="evidence" value="ECO:0007669"/>
    <property type="project" value="UniProtKB-SubCell"/>
</dbReference>
<comment type="catalytic activity">
    <reaction evidence="10">
        <text>N-terminal L-seryl-[histone H2A] + acetyl-CoA = N-terminal N(alpha)-acetyl-L-seryl-[histone H2A] + CoA + H(+)</text>
        <dbReference type="Rhea" id="RHEA:50600"/>
        <dbReference type="Rhea" id="RHEA-COMP:12742"/>
        <dbReference type="Rhea" id="RHEA-COMP:12744"/>
        <dbReference type="ChEBI" id="CHEBI:15378"/>
        <dbReference type="ChEBI" id="CHEBI:57287"/>
        <dbReference type="ChEBI" id="CHEBI:57288"/>
        <dbReference type="ChEBI" id="CHEBI:64738"/>
        <dbReference type="ChEBI" id="CHEBI:83690"/>
        <dbReference type="EC" id="2.3.1.257"/>
    </reaction>
</comment>
<dbReference type="InterPro" id="IPR039949">
    <property type="entry name" value="NAA40"/>
</dbReference>
<dbReference type="PROSITE" id="PS51186">
    <property type="entry name" value="GNAT"/>
    <property type="match status" value="1"/>
</dbReference>
<organism evidence="14 15">
    <name type="scientific">Rhizoclosmatium globosum</name>
    <dbReference type="NCBI Taxonomy" id="329046"/>
    <lineage>
        <taxon>Eukaryota</taxon>
        <taxon>Fungi</taxon>
        <taxon>Fungi incertae sedis</taxon>
        <taxon>Chytridiomycota</taxon>
        <taxon>Chytridiomycota incertae sedis</taxon>
        <taxon>Chytridiomycetes</taxon>
        <taxon>Chytridiales</taxon>
        <taxon>Chytriomycetaceae</taxon>
        <taxon>Rhizoclosmatium</taxon>
    </lineage>
</organism>
<dbReference type="GO" id="GO:1990189">
    <property type="term" value="F:protein N-terminal-serine acetyltransferase activity"/>
    <property type="evidence" value="ECO:0007669"/>
    <property type="project" value="UniProtKB-EC"/>
</dbReference>
<keyword evidence="8" id="KW-0539">Nucleus</keyword>
<dbReference type="InterPro" id="IPR014825">
    <property type="entry name" value="DNA_alkylation"/>
</dbReference>
<comment type="subcellular location">
    <subcellularLocation>
        <location evidence="2">Cytoplasm</location>
    </subcellularLocation>
    <subcellularLocation>
        <location evidence="1">Nucleus</location>
    </subcellularLocation>
</comment>
<evidence type="ECO:0000259" key="13">
    <source>
        <dbReference type="PROSITE" id="PS51186"/>
    </source>
</evidence>
<proteinExistence type="inferred from homology"/>
<evidence type="ECO:0000256" key="7">
    <source>
        <dbReference type="ARBA" id="ARBA00022679"/>
    </source>
</evidence>
<dbReference type="Gene3D" id="3.40.630.30">
    <property type="match status" value="1"/>
</dbReference>
<evidence type="ECO:0000256" key="6">
    <source>
        <dbReference type="ARBA" id="ARBA00022490"/>
    </source>
</evidence>
<keyword evidence="7" id="KW-0808">Transferase</keyword>
<evidence type="ECO:0000256" key="2">
    <source>
        <dbReference type="ARBA" id="ARBA00004496"/>
    </source>
</evidence>
<dbReference type="STRING" id="329046.A0A1Y2CWE3"/>
<dbReference type="EC" id="2.3.1.257" evidence="4"/>
<dbReference type="PANTHER" id="PTHR20531">
    <property type="entry name" value="N-ALPHA-ACETYLTRANSFERASE 40"/>
    <property type="match status" value="1"/>
</dbReference>
<gene>
    <name evidence="14" type="ORF">BCR33DRAFT_780334</name>
</gene>
<dbReference type="Pfam" id="PF00583">
    <property type="entry name" value="Acetyltransf_1"/>
    <property type="match status" value="1"/>
</dbReference>
<keyword evidence="15" id="KW-1185">Reference proteome</keyword>
<dbReference type="GO" id="GO:0005737">
    <property type="term" value="C:cytoplasm"/>
    <property type="evidence" value="ECO:0007669"/>
    <property type="project" value="UniProtKB-SubCell"/>
</dbReference>